<reference evidence="1" key="3">
    <citation type="journal article" date="2023" name="Microbiol. Resour. Announc.">
        <title>Draft Genome Sequence of Granulicatella sp. Strain S8, Isolated from a Marine Fish, Seriola quinqueradiata.</title>
        <authorList>
            <person name="Lee M."/>
            <person name="Farooq A."/>
            <person name="Jeong J.B."/>
            <person name="Jung M.Y."/>
        </authorList>
    </citation>
    <scope>NUCLEOTIDE SEQUENCE</scope>
    <source>
        <strain evidence="1">S8</strain>
    </source>
</reference>
<dbReference type="InterPro" id="IPR014718">
    <property type="entry name" value="GH-type_carb-bd"/>
</dbReference>
<dbReference type="InterPro" id="IPR011013">
    <property type="entry name" value="Gal_mutarotase_sf_dom"/>
</dbReference>
<organism evidence="1 2">
    <name type="scientific">Granulicatella seriolae</name>
    <dbReference type="NCBI Taxonomy" id="2967226"/>
    <lineage>
        <taxon>Bacteria</taxon>
        <taxon>Bacillati</taxon>
        <taxon>Bacillota</taxon>
        <taxon>Bacilli</taxon>
        <taxon>Lactobacillales</taxon>
        <taxon>Carnobacteriaceae</taxon>
        <taxon>Granulicatella</taxon>
    </lineage>
</organism>
<dbReference type="CDD" id="cd09024">
    <property type="entry name" value="Aldose_epim_lacX"/>
    <property type="match status" value="1"/>
</dbReference>
<dbReference type="InterPro" id="IPR008183">
    <property type="entry name" value="Aldose_1/G6P_1-epimerase"/>
</dbReference>
<dbReference type="Gene3D" id="2.70.98.10">
    <property type="match status" value="1"/>
</dbReference>
<proteinExistence type="predicted"/>
<name>A0ABT1WKD2_9LACT</name>
<dbReference type="EMBL" id="JANHNZ010000001">
    <property type="protein sequence ID" value="MCQ9209040.1"/>
    <property type="molecule type" value="Genomic_DNA"/>
</dbReference>
<comment type="caution">
    <text evidence="1">The sequence shown here is derived from an EMBL/GenBank/DDBJ whole genome shotgun (WGS) entry which is preliminary data.</text>
</comment>
<dbReference type="SUPFAM" id="SSF74650">
    <property type="entry name" value="Galactose mutarotase-like"/>
    <property type="match status" value="1"/>
</dbReference>
<sequence length="288" mass="32945">MNYTIENDYLSITVKDKGAELTSLFSRGNQKEYLYQVQEGFWNKQSPVLFPFIGALKDDQYSYQGQTYSMTKHGFARDHIFELADKSINRLDFVLSSRTTKLENYPFDYEFHIIYHLIKDTLVVKYKVVAGDNDLYFTVGGHPAFNVPLAKDLSFEDYFVEIKTAGPIDRYPLNGAYIDQSLIVRDAPKQIALKHDLFTNDLLLYKTPNATKISIRSEKDPSGVALTYSSVPYVGLWTLTNHAPFLCIEPWTGLPDDINSNGQLQDKLGIQHLDAGKEFIMDYTIEVF</sequence>
<dbReference type="RefSeq" id="WP_256944155.1">
    <property type="nucleotide sequence ID" value="NZ_JANHNZ010000001.1"/>
</dbReference>
<gene>
    <name evidence="1" type="ORF">NPA36_00470</name>
</gene>
<dbReference type="Pfam" id="PF01263">
    <property type="entry name" value="Aldose_epim"/>
    <property type="match status" value="1"/>
</dbReference>
<accession>A0ABT1WKD2</accession>
<dbReference type="InterPro" id="IPR037481">
    <property type="entry name" value="LacX"/>
</dbReference>
<keyword evidence="2" id="KW-1185">Reference proteome</keyword>
<reference evidence="1" key="1">
    <citation type="submission" date="2022-07" db="EMBL/GenBank/DDBJ databases">
        <authorList>
            <person name="Jung M.-Y."/>
            <person name="Lee M."/>
        </authorList>
    </citation>
    <scope>NUCLEOTIDE SEQUENCE</scope>
    <source>
        <strain evidence="1">S8</strain>
    </source>
</reference>
<evidence type="ECO:0000313" key="2">
    <source>
        <dbReference type="Proteomes" id="UP001059480"/>
    </source>
</evidence>
<evidence type="ECO:0000313" key="1">
    <source>
        <dbReference type="EMBL" id="MCQ9209040.1"/>
    </source>
</evidence>
<dbReference type="Proteomes" id="UP001059480">
    <property type="component" value="Unassembled WGS sequence"/>
</dbReference>
<reference evidence="1" key="2">
    <citation type="journal article" date="2023" name="Curr. Microbiol.">
        <title>Granulicatella seriolae sp. nov., a Novel Facultative Anaerobe Isolated from Yellowtail Marine Fish.</title>
        <authorList>
            <person name="Lee M."/>
            <person name="Choi Y.J."/>
            <person name="Farooq A."/>
            <person name="Jeong J.B."/>
            <person name="Jung M.Y."/>
        </authorList>
    </citation>
    <scope>NUCLEOTIDE SEQUENCE</scope>
    <source>
        <strain evidence="1">S8</strain>
    </source>
</reference>
<protein>
    <submittedName>
        <fullName evidence="1">Aldose 1-epimerase family protein</fullName>
    </submittedName>
</protein>